<protein>
    <submittedName>
        <fullName evidence="1">Uncharacterized protein</fullName>
    </submittedName>
</protein>
<evidence type="ECO:0000313" key="1">
    <source>
        <dbReference type="EMBL" id="OGL78526.1"/>
    </source>
</evidence>
<dbReference type="AlphaFoldDB" id="A0A1F7UJR9"/>
<dbReference type="Proteomes" id="UP000176603">
    <property type="component" value="Unassembled WGS sequence"/>
</dbReference>
<evidence type="ECO:0000313" key="2">
    <source>
        <dbReference type="Proteomes" id="UP000176603"/>
    </source>
</evidence>
<gene>
    <name evidence="1" type="ORF">A3E39_01560</name>
</gene>
<comment type="caution">
    <text evidence="1">The sequence shown here is derived from an EMBL/GenBank/DDBJ whole genome shotgun (WGS) entry which is preliminary data.</text>
</comment>
<sequence>MMTTWRERTIPLTGPERLFTFKKMRGIRRLEGATLKANPSHVIAKHGGDNARRQMCYTFFTRDVRTRQYARVDNRRGGRA</sequence>
<reference evidence="1 2" key="1">
    <citation type="journal article" date="2016" name="Nat. Commun.">
        <title>Thousands of microbial genomes shed light on interconnected biogeochemical processes in an aquifer system.</title>
        <authorList>
            <person name="Anantharaman K."/>
            <person name="Brown C.T."/>
            <person name="Hug L.A."/>
            <person name="Sharon I."/>
            <person name="Castelle C.J."/>
            <person name="Probst A.J."/>
            <person name="Thomas B.C."/>
            <person name="Singh A."/>
            <person name="Wilkins M.J."/>
            <person name="Karaoz U."/>
            <person name="Brodie E.L."/>
            <person name="Williams K.H."/>
            <person name="Hubbard S.S."/>
            <person name="Banfield J.F."/>
        </authorList>
    </citation>
    <scope>NUCLEOTIDE SEQUENCE [LARGE SCALE GENOMIC DNA]</scope>
</reference>
<accession>A0A1F7UJR9</accession>
<name>A0A1F7UJR9_9BACT</name>
<dbReference type="EMBL" id="MGEH01000029">
    <property type="protein sequence ID" value="OGL78526.1"/>
    <property type="molecule type" value="Genomic_DNA"/>
</dbReference>
<proteinExistence type="predicted"/>
<organism evidence="1 2">
    <name type="scientific">Candidatus Uhrbacteria bacterium RIFCSPHIGHO2_12_FULL_60_25</name>
    <dbReference type="NCBI Taxonomy" id="1802399"/>
    <lineage>
        <taxon>Bacteria</taxon>
        <taxon>Candidatus Uhriibacteriota</taxon>
    </lineage>
</organism>